<dbReference type="InterPro" id="IPR043128">
    <property type="entry name" value="Rev_trsase/Diguanyl_cyclase"/>
</dbReference>
<feature type="transmembrane region" description="Helical" evidence="1">
    <location>
        <begin position="232"/>
        <end position="252"/>
    </location>
</feature>
<dbReference type="InterPro" id="IPR001633">
    <property type="entry name" value="EAL_dom"/>
</dbReference>
<gene>
    <name evidence="4" type="primary">cph2_47</name>
    <name evidence="4" type="ORF">GALL_263040</name>
</gene>
<dbReference type="NCBIfam" id="TIGR00254">
    <property type="entry name" value="GGDEF"/>
    <property type="match status" value="1"/>
</dbReference>
<feature type="domain" description="GGDEF" evidence="3">
    <location>
        <begin position="451"/>
        <end position="582"/>
    </location>
</feature>
<feature type="transmembrane region" description="Helical" evidence="1">
    <location>
        <begin position="203"/>
        <end position="225"/>
    </location>
</feature>
<dbReference type="InterPro" id="IPR029016">
    <property type="entry name" value="GAF-like_dom_sf"/>
</dbReference>
<evidence type="ECO:0000259" key="3">
    <source>
        <dbReference type="PROSITE" id="PS50887"/>
    </source>
</evidence>
<dbReference type="EMBL" id="MLJW01000249">
    <property type="protein sequence ID" value="OIQ91765.1"/>
    <property type="molecule type" value="Genomic_DNA"/>
</dbReference>
<keyword evidence="1" id="KW-1133">Transmembrane helix</keyword>
<dbReference type="SMART" id="SM00052">
    <property type="entry name" value="EAL"/>
    <property type="match status" value="1"/>
</dbReference>
<accession>A0A1J5RUQ0</accession>
<evidence type="ECO:0000313" key="4">
    <source>
        <dbReference type="EMBL" id="OIQ91765.1"/>
    </source>
</evidence>
<dbReference type="PANTHER" id="PTHR44757">
    <property type="entry name" value="DIGUANYLATE CYCLASE DGCP"/>
    <property type="match status" value="1"/>
</dbReference>
<dbReference type="InterPro" id="IPR052155">
    <property type="entry name" value="Biofilm_reg_signaling"/>
</dbReference>
<sequence>MGYTIEMNRAATARGRRMSPDSRTLRRALTPVNALIVLLAAGTAALFLGPVRALAPNMSSLEVPWWTVAIGFGLAEVFVVHLPMARSARTFAFRELPSVVALVFLSPNEYLAAALVGSGLALVVFEHQRGSKLAFNVAMFGVEAGVAILVYRAVLGNAHTTEPQSWVAALVAMIVTGLLSCVLVTFVIYLAGDGWTSDILREATRSGIVASAANTSLALLSVVLLTVQPAALSLLGVVVAVVFLSYRGYVAFAGRYSQLELLYRFVGTVGASVDLDRTTRSVLSEARDVLASARGELIVLATDSSPGQHVVLVDDVLTQGLPPGREGASEWWSPAAAGTSVIVQRGDDRTRSRLPAALADAMAVPIDIDGMTAVLVVADRLFTGRSFSEQDLHLFEALAGHASITLQNARLVDIMRKDAATRDHEARHDPLTGLPNRRELHTRFEDVARDGELAMLMLDLDDFKEINDTLGHDAGDHVLREIGRRLQETTTGVVARLGGDEFAILLPGVGDPGDALEQGASLLDAIRKPVALNDVNLVVGGSIGVALYPVHGESSDILLTHADVAMYSAKVAGTGIETYTPDPETGRHRRLALAAQMEAAIENGGITLWYQPKLDTTTGDLVGVEGLVRWIHPVYGLVSPAEIIPVAERTGLVRRLTDHLLETALRQQAVWRVAGLDVTVAVNITTRDLVDDKLPLMVERLVAESGGRPDRLTLEITESGIMRDLDRSLGILDGLAAIGVKLSIDDFGTGYSSLAYLERLPVSEVKIDRSFVQWLSDPSHNSTVLQSTIQMSHALGLSVVAEGVESQPVWDILATLGADVIQGYHVAYPMPASAVAAWCRPAGSVPGARIPPRLSRLA</sequence>
<dbReference type="Gene3D" id="3.30.450.40">
    <property type="match status" value="1"/>
</dbReference>
<dbReference type="Gene3D" id="3.30.70.270">
    <property type="match status" value="1"/>
</dbReference>
<dbReference type="InterPro" id="IPR029787">
    <property type="entry name" value="Nucleotide_cyclase"/>
</dbReference>
<dbReference type="CDD" id="cd01948">
    <property type="entry name" value="EAL"/>
    <property type="match status" value="1"/>
</dbReference>
<dbReference type="SMART" id="SM00267">
    <property type="entry name" value="GGDEF"/>
    <property type="match status" value="1"/>
</dbReference>
<dbReference type="Pfam" id="PF13185">
    <property type="entry name" value="GAF_2"/>
    <property type="match status" value="1"/>
</dbReference>
<dbReference type="SUPFAM" id="SSF141868">
    <property type="entry name" value="EAL domain-like"/>
    <property type="match status" value="1"/>
</dbReference>
<feature type="transmembrane region" description="Helical" evidence="1">
    <location>
        <begin position="166"/>
        <end position="191"/>
    </location>
</feature>
<feature type="transmembrane region" description="Helical" evidence="1">
    <location>
        <begin position="133"/>
        <end position="154"/>
    </location>
</feature>
<dbReference type="PROSITE" id="PS50887">
    <property type="entry name" value="GGDEF"/>
    <property type="match status" value="1"/>
</dbReference>
<comment type="caution">
    <text evidence="4">The sequence shown here is derived from an EMBL/GenBank/DDBJ whole genome shotgun (WGS) entry which is preliminary data.</text>
</comment>
<dbReference type="Pfam" id="PF00990">
    <property type="entry name" value="GGDEF"/>
    <property type="match status" value="1"/>
</dbReference>
<dbReference type="InterPro" id="IPR003018">
    <property type="entry name" value="GAF"/>
</dbReference>
<dbReference type="CDD" id="cd01949">
    <property type="entry name" value="GGDEF"/>
    <property type="match status" value="1"/>
</dbReference>
<reference evidence="4" key="1">
    <citation type="submission" date="2016-10" db="EMBL/GenBank/DDBJ databases">
        <title>Sequence of Gallionella enrichment culture.</title>
        <authorList>
            <person name="Poehlein A."/>
            <person name="Muehling M."/>
            <person name="Daniel R."/>
        </authorList>
    </citation>
    <scope>NUCLEOTIDE SEQUENCE</scope>
</reference>
<dbReference type="SUPFAM" id="SSF55781">
    <property type="entry name" value="GAF domain-like"/>
    <property type="match status" value="1"/>
</dbReference>
<dbReference type="PANTHER" id="PTHR44757:SF2">
    <property type="entry name" value="BIOFILM ARCHITECTURE MAINTENANCE PROTEIN MBAA"/>
    <property type="match status" value="1"/>
</dbReference>
<protein>
    <submittedName>
        <fullName evidence="4">Phytochrome-like protein cph2</fullName>
    </submittedName>
</protein>
<dbReference type="InterPro" id="IPR035919">
    <property type="entry name" value="EAL_sf"/>
</dbReference>
<dbReference type="PROSITE" id="PS50883">
    <property type="entry name" value="EAL"/>
    <property type="match status" value="1"/>
</dbReference>
<evidence type="ECO:0000259" key="2">
    <source>
        <dbReference type="PROSITE" id="PS50883"/>
    </source>
</evidence>
<dbReference type="InterPro" id="IPR000160">
    <property type="entry name" value="GGDEF_dom"/>
</dbReference>
<dbReference type="Pfam" id="PF00563">
    <property type="entry name" value="EAL"/>
    <property type="match status" value="1"/>
</dbReference>
<feature type="domain" description="EAL" evidence="2">
    <location>
        <begin position="590"/>
        <end position="843"/>
    </location>
</feature>
<feature type="transmembrane region" description="Helical" evidence="1">
    <location>
        <begin position="96"/>
        <end position="121"/>
    </location>
</feature>
<proteinExistence type="predicted"/>
<evidence type="ECO:0000256" key="1">
    <source>
        <dbReference type="SAM" id="Phobius"/>
    </source>
</evidence>
<name>A0A1J5RUQ0_9ZZZZ</name>
<dbReference type="SUPFAM" id="SSF55073">
    <property type="entry name" value="Nucleotide cyclase"/>
    <property type="match status" value="1"/>
</dbReference>
<keyword evidence="1" id="KW-0472">Membrane</keyword>
<feature type="transmembrane region" description="Helical" evidence="1">
    <location>
        <begin position="63"/>
        <end position="84"/>
    </location>
</feature>
<keyword evidence="1" id="KW-0812">Transmembrane</keyword>
<dbReference type="AlphaFoldDB" id="A0A1J5RUQ0"/>
<organism evidence="4">
    <name type="scientific">mine drainage metagenome</name>
    <dbReference type="NCBI Taxonomy" id="410659"/>
    <lineage>
        <taxon>unclassified sequences</taxon>
        <taxon>metagenomes</taxon>
        <taxon>ecological metagenomes</taxon>
    </lineage>
</organism>
<dbReference type="Gene3D" id="3.20.20.450">
    <property type="entry name" value="EAL domain"/>
    <property type="match status" value="1"/>
</dbReference>